<dbReference type="STRING" id="1027371.GOALK_022_00010"/>
<evidence type="ECO:0000313" key="2">
    <source>
        <dbReference type="Proteomes" id="UP000003558"/>
    </source>
</evidence>
<accession>F9VR97</accession>
<sequence>MVERNNRFSETSFLPGRHFASPADFTAQFDRWLANSANTRVVRSIGDRHPCDVTAEAATDHAFPI</sequence>
<evidence type="ECO:0000313" key="1">
    <source>
        <dbReference type="EMBL" id="GAA11136.1"/>
    </source>
</evidence>
<dbReference type="eggNOG" id="COG4584">
    <property type="taxonomic scope" value="Bacteria"/>
</dbReference>
<comment type="caution">
    <text evidence="1">The sequence shown here is derived from an EMBL/GenBank/DDBJ whole genome shotgun (WGS) entry which is preliminary data.</text>
</comment>
<dbReference type="RefSeq" id="WP_006357305.1">
    <property type="nucleotide sequence ID" value="NZ_BACI01000022.1"/>
</dbReference>
<name>F9VR97_9ACTN</name>
<dbReference type="AlphaFoldDB" id="F9VR97"/>
<reference evidence="1 2" key="1">
    <citation type="submission" date="2011-05" db="EMBL/GenBank/DDBJ databases">
        <title>Whole genome shotgun sequence of Gordonia alkanivorans NBRC 16433.</title>
        <authorList>
            <person name="Hosoyama A."/>
            <person name="Nakamura S."/>
            <person name="Takarada H."/>
            <person name="Tsuchikane K."/>
            <person name="Yamazaki S."/>
            <person name="Fujita N."/>
        </authorList>
    </citation>
    <scope>NUCLEOTIDE SEQUENCE [LARGE SCALE GENOMIC DNA]</scope>
    <source>
        <strain evidence="1 2">NBRC 16433</strain>
    </source>
</reference>
<organism evidence="1 2">
    <name type="scientific">Gordonia alkanivorans NBRC 16433</name>
    <dbReference type="NCBI Taxonomy" id="1027371"/>
    <lineage>
        <taxon>Bacteria</taxon>
        <taxon>Bacillati</taxon>
        <taxon>Actinomycetota</taxon>
        <taxon>Actinomycetes</taxon>
        <taxon>Mycobacteriales</taxon>
        <taxon>Gordoniaceae</taxon>
        <taxon>Gordonia</taxon>
    </lineage>
</organism>
<protein>
    <submittedName>
        <fullName evidence="1">Putative recombinase</fullName>
    </submittedName>
</protein>
<proteinExistence type="predicted"/>
<gene>
    <name evidence="1" type="ORF">GOALK_022_00010</name>
</gene>
<dbReference type="EMBL" id="BACI01000022">
    <property type="protein sequence ID" value="GAA11136.1"/>
    <property type="molecule type" value="Genomic_DNA"/>
</dbReference>
<dbReference type="Proteomes" id="UP000003558">
    <property type="component" value="Unassembled WGS sequence"/>
</dbReference>